<dbReference type="EMBL" id="JBHUOL010000018">
    <property type="protein sequence ID" value="MFD2909423.1"/>
    <property type="molecule type" value="Genomic_DNA"/>
</dbReference>
<proteinExistence type="predicted"/>
<protein>
    <recommendedName>
        <fullName evidence="3">DUF1566 domain-containing protein</fullName>
    </recommendedName>
</protein>
<evidence type="ECO:0000313" key="2">
    <source>
        <dbReference type="Proteomes" id="UP001597549"/>
    </source>
</evidence>
<dbReference type="Proteomes" id="UP001597549">
    <property type="component" value="Unassembled WGS sequence"/>
</dbReference>
<evidence type="ECO:0000313" key="1">
    <source>
        <dbReference type="EMBL" id="MFD2909423.1"/>
    </source>
</evidence>
<organism evidence="1 2">
    <name type="scientific">Flavobacterium ardleyense</name>
    <dbReference type="NCBI Taxonomy" id="2038737"/>
    <lineage>
        <taxon>Bacteria</taxon>
        <taxon>Pseudomonadati</taxon>
        <taxon>Bacteroidota</taxon>
        <taxon>Flavobacteriia</taxon>
        <taxon>Flavobacteriales</taxon>
        <taxon>Flavobacteriaceae</taxon>
        <taxon>Flavobacterium</taxon>
    </lineage>
</organism>
<reference evidence="2" key="1">
    <citation type="journal article" date="2019" name="Int. J. Syst. Evol. Microbiol.">
        <title>The Global Catalogue of Microorganisms (GCM) 10K type strain sequencing project: providing services to taxonomists for standard genome sequencing and annotation.</title>
        <authorList>
            <consortium name="The Broad Institute Genomics Platform"/>
            <consortium name="The Broad Institute Genome Sequencing Center for Infectious Disease"/>
            <person name="Wu L."/>
            <person name="Ma J."/>
        </authorList>
    </citation>
    <scope>NUCLEOTIDE SEQUENCE [LARGE SCALE GENOMIC DNA]</scope>
    <source>
        <strain evidence="2">KCTC 52644</strain>
    </source>
</reference>
<accession>A0ABW5ZBD5</accession>
<keyword evidence="2" id="KW-1185">Reference proteome</keyword>
<sequence length="108" mass="12518">MCKSYVLTENLSFEIAANDLQEMTWNEARAYTLIVGERWRLPTMEELDEMYRLHAKAVGGFQFKNYWSSKGYNDLRSFAKSFSTGIYSEGVTNNTPAPKCLVRLVRNF</sequence>
<gene>
    <name evidence="1" type="ORF">ACFSX9_11855</name>
</gene>
<name>A0ABW5ZBD5_9FLAO</name>
<comment type="caution">
    <text evidence="1">The sequence shown here is derived from an EMBL/GenBank/DDBJ whole genome shotgun (WGS) entry which is preliminary data.</text>
</comment>
<dbReference type="RefSeq" id="WP_379807921.1">
    <property type="nucleotide sequence ID" value="NZ_JBHUOL010000018.1"/>
</dbReference>
<evidence type="ECO:0008006" key="3">
    <source>
        <dbReference type="Google" id="ProtNLM"/>
    </source>
</evidence>